<comment type="caution">
    <text evidence="11">The sequence shown here is derived from an EMBL/GenBank/DDBJ whole genome shotgun (WGS) entry which is preliminary data.</text>
</comment>
<comment type="similarity">
    <text evidence="2">Belongs to the major facilitator superfamily. EmrB family.</text>
</comment>
<keyword evidence="3" id="KW-0813">Transport</keyword>
<dbReference type="AlphaFoldDB" id="A0AA90HA27"/>
<proteinExistence type="inferred from homology"/>
<dbReference type="PANTHER" id="PTHR42718:SF9">
    <property type="entry name" value="MAJOR FACILITATOR SUPERFAMILY MULTIDRUG TRANSPORTER MFSC"/>
    <property type="match status" value="1"/>
</dbReference>
<dbReference type="PROSITE" id="PS50850">
    <property type="entry name" value="MFS"/>
    <property type="match status" value="1"/>
</dbReference>
<evidence type="ECO:0000256" key="7">
    <source>
        <dbReference type="ARBA" id="ARBA00023136"/>
    </source>
</evidence>
<dbReference type="NCBIfam" id="TIGR00711">
    <property type="entry name" value="efflux_EmrB"/>
    <property type="match status" value="1"/>
</dbReference>
<comment type="subcellular location">
    <subcellularLocation>
        <location evidence="1">Cell membrane</location>
        <topology evidence="1">Multi-pass membrane protein</topology>
    </subcellularLocation>
</comment>
<feature type="transmembrane region" description="Helical" evidence="9">
    <location>
        <begin position="217"/>
        <end position="234"/>
    </location>
</feature>
<dbReference type="Gene3D" id="1.20.1250.20">
    <property type="entry name" value="MFS general substrate transporter like domains"/>
    <property type="match status" value="1"/>
</dbReference>
<dbReference type="GO" id="GO:0022857">
    <property type="term" value="F:transmembrane transporter activity"/>
    <property type="evidence" value="ECO:0007669"/>
    <property type="project" value="InterPro"/>
</dbReference>
<feature type="transmembrane region" description="Helical" evidence="9">
    <location>
        <begin position="438"/>
        <end position="456"/>
    </location>
</feature>
<reference evidence="11" key="1">
    <citation type="submission" date="2023-05" db="EMBL/GenBank/DDBJ databases">
        <title>Streptantibioticus silvisoli sp. nov., acidotolerant actinomycetes 1 from pine litter.</title>
        <authorList>
            <person name="Swiecimska M."/>
            <person name="Golinska P."/>
            <person name="Sangal V."/>
            <person name="Wachnowicz B."/>
            <person name="Goodfellow M."/>
        </authorList>
    </citation>
    <scope>NUCLEOTIDE SEQUENCE</scope>
    <source>
        <strain evidence="11">SL13</strain>
    </source>
</reference>
<keyword evidence="8" id="KW-0046">Antibiotic resistance</keyword>
<organism evidence="11">
    <name type="scientific">Streptantibioticus silvisoli</name>
    <dbReference type="NCBI Taxonomy" id="2705255"/>
    <lineage>
        <taxon>Bacteria</taxon>
        <taxon>Bacillati</taxon>
        <taxon>Actinomycetota</taxon>
        <taxon>Actinomycetes</taxon>
        <taxon>Kitasatosporales</taxon>
        <taxon>Streptomycetaceae</taxon>
        <taxon>Streptantibioticus</taxon>
    </lineage>
</organism>
<feature type="transmembrane region" description="Helical" evidence="9">
    <location>
        <begin position="346"/>
        <end position="370"/>
    </location>
</feature>
<evidence type="ECO:0000256" key="2">
    <source>
        <dbReference type="ARBA" id="ARBA00008537"/>
    </source>
</evidence>
<dbReference type="InterPro" id="IPR011701">
    <property type="entry name" value="MFS"/>
</dbReference>
<evidence type="ECO:0000256" key="5">
    <source>
        <dbReference type="ARBA" id="ARBA00022692"/>
    </source>
</evidence>
<dbReference type="Gene3D" id="1.20.1720.10">
    <property type="entry name" value="Multidrug resistance protein D"/>
    <property type="match status" value="1"/>
</dbReference>
<feature type="transmembrane region" description="Helical" evidence="9">
    <location>
        <begin position="183"/>
        <end position="205"/>
    </location>
</feature>
<dbReference type="Pfam" id="PF07690">
    <property type="entry name" value="MFS_1"/>
    <property type="match status" value="1"/>
</dbReference>
<feature type="transmembrane region" description="Helical" evidence="9">
    <location>
        <begin position="124"/>
        <end position="146"/>
    </location>
</feature>
<evidence type="ECO:0000256" key="3">
    <source>
        <dbReference type="ARBA" id="ARBA00022448"/>
    </source>
</evidence>
<keyword evidence="7 9" id="KW-0472">Membrane</keyword>
<feature type="transmembrane region" description="Helical" evidence="9">
    <location>
        <begin position="286"/>
        <end position="309"/>
    </location>
</feature>
<evidence type="ECO:0000259" key="10">
    <source>
        <dbReference type="PROSITE" id="PS50850"/>
    </source>
</evidence>
<evidence type="ECO:0000256" key="6">
    <source>
        <dbReference type="ARBA" id="ARBA00022989"/>
    </source>
</evidence>
<evidence type="ECO:0000256" key="1">
    <source>
        <dbReference type="ARBA" id="ARBA00004651"/>
    </source>
</evidence>
<feature type="transmembrane region" description="Helical" evidence="9">
    <location>
        <begin position="152"/>
        <end position="171"/>
    </location>
</feature>
<dbReference type="InterPro" id="IPR020846">
    <property type="entry name" value="MFS_dom"/>
</dbReference>
<keyword evidence="6 9" id="KW-1133">Transmembrane helix</keyword>
<gene>
    <name evidence="11" type="ORF">POF50_032470</name>
</gene>
<feature type="transmembrane region" description="Helical" evidence="9">
    <location>
        <begin position="255"/>
        <end position="280"/>
    </location>
</feature>
<feature type="transmembrane region" description="Helical" evidence="9">
    <location>
        <begin position="35"/>
        <end position="54"/>
    </location>
</feature>
<feature type="transmembrane region" description="Helical" evidence="9">
    <location>
        <begin position="321"/>
        <end position="340"/>
    </location>
</feature>
<accession>A0AA90HA27</accession>
<keyword evidence="5 9" id="KW-0812">Transmembrane</keyword>
<dbReference type="RefSeq" id="WP_271316596.1">
    <property type="nucleotide sequence ID" value="NZ_JABXJJ020000057.1"/>
</dbReference>
<name>A0AA90HA27_9ACTN</name>
<dbReference type="EMBL" id="JABXJJ020000057">
    <property type="protein sequence ID" value="MDI5974005.1"/>
    <property type="molecule type" value="Genomic_DNA"/>
</dbReference>
<dbReference type="InterPro" id="IPR036259">
    <property type="entry name" value="MFS_trans_sf"/>
</dbReference>
<evidence type="ECO:0000256" key="8">
    <source>
        <dbReference type="ARBA" id="ARBA00023251"/>
    </source>
</evidence>
<feature type="domain" description="Major facilitator superfamily (MFS) profile" evidence="10">
    <location>
        <begin position="1"/>
        <end position="461"/>
    </location>
</feature>
<evidence type="ECO:0000256" key="4">
    <source>
        <dbReference type="ARBA" id="ARBA00022475"/>
    </source>
</evidence>
<feature type="transmembrane region" description="Helical" evidence="9">
    <location>
        <begin position="91"/>
        <end position="112"/>
    </location>
</feature>
<evidence type="ECO:0000256" key="9">
    <source>
        <dbReference type="SAM" id="Phobius"/>
    </source>
</evidence>
<feature type="transmembrane region" description="Helical" evidence="9">
    <location>
        <begin position="382"/>
        <end position="405"/>
    </location>
</feature>
<dbReference type="InterPro" id="IPR004638">
    <property type="entry name" value="EmrB-like"/>
</dbReference>
<sequence>MGVTTLGAVMSSLDTTIVTVGVDAMARSLRSSVSVIQWVTTGYLLAFSAVIPLTGWVVDRLGVRRAWLLALTVFLVGSVLSGIAWSAGSLIAFRTLQGLGGGMLLPLAQTVLAREAEPRLLGRVMGLAAIPGMLSPVFGPVIGGVIVDHLSWPWLFFVNVPIGVVAITLAVKVLPGADRGRPVPLDVVSLLLLSPGVAAVVLGFSQAGGARGFGAPAAVWALVAGAVLLAAFTWHSLRRGDSALVNVRLFAGRGFTASAITATLLGAALFGALILFPLYYQLVRGQGAMTAGLLLAPQGVGAVLVARYAGKLTDRLGAGKVVLGGLVLAVAGTVPYAFVGRSTPEWWLVLALLVRGLGLGFTFMPTLVAAYQGIPRHAVPQVTTVVNIAQRVGGSLGTALLITLLQREYAQRAGHAAVLGGGGSRPSLTDLVPAFDHAFWWAAGFSALALLPALLLPRKPAAAAGQ</sequence>
<feature type="transmembrane region" description="Helical" evidence="9">
    <location>
        <begin position="66"/>
        <end position="85"/>
    </location>
</feature>
<dbReference type="GO" id="GO:0046677">
    <property type="term" value="P:response to antibiotic"/>
    <property type="evidence" value="ECO:0007669"/>
    <property type="project" value="UniProtKB-KW"/>
</dbReference>
<keyword evidence="4" id="KW-1003">Cell membrane</keyword>
<dbReference type="PANTHER" id="PTHR42718">
    <property type="entry name" value="MAJOR FACILITATOR SUPERFAMILY MULTIDRUG TRANSPORTER MFSC"/>
    <property type="match status" value="1"/>
</dbReference>
<dbReference type="SUPFAM" id="SSF103473">
    <property type="entry name" value="MFS general substrate transporter"/>
    <property type="match status" value="1"/>
</dbReference>
<protein>
    <submittedName>
        <fullName evidence="11">MDR family MFS transporter</fullName>
    </submittedName>
</protein>
<dbReference type="GO" id="GO:0005886">
    <property type="term" value="C:plasma membrane"/>
    <property type="evidence" value="ECO:0007669"/>
    <property type="project" value="UniProtKB-SubCell"/>
</dbReference>
<dbReference type="CDD" id="cd17503">
    <property type="entry name" value="MFS_LmrB_MDR_like"/>
    <property type="match status" value="1"/>
</dbReference>
<evidence type="ECO:0000313" key="11">
    <source>
        <dbReference type="EMBL" id="MDI5974005.1"/>
    </source>
</evidence>